<dbReference type="PROSITE" id="PS50157">
    <property type="entry name" value="ZINC_FINGER_C2H2_2"/>
    <property type="match status" value="1"/>
</dbReference>
<dbReference type="OrthoDB" id="6077919at2759"/>
<evidence type="ECO:0000313" key="11">
    <source>
        <dbReference type="Proteomes" id="UP000015101"/>
    </source>
</evidence>
<dbReference type="GO" id="GO:0005634">
    <property type="term" value="C:nucleus"/>
    <property type="evidence" value="ECO:0007669"/>
    <property type="project" value="UniProtKB-SubCell"/>
</dbReference>
<keyword evidence="11" id="KW-1185">Reference proteome</keyword>
<accession>T1G7X3</accession>
<dbReference type="EnsemblMetazoa" id="HelroT90882">
    <property type="protein sequence ID" value="HelroP90882"/>
    <property type="gene ID" value="HelroG90882"/>
</dbReference>
<evidence type="ECO:0000256" key="4">
    <source>
        <dbReference type="ARBA" id="ARBA00022771"/>
    </source>
</evidence>
<dbReference type="InterPro" id="IPR013087">
    <property type="entry name" value="Znf_C2H2_type"/>
</dbReference>
<evidence type="ECO:0000256" key="2">
    <source>
        <dbReference type="ARBA" id="ARBA00022723"/>
    </source>
</evidence>
<evidence type="ECO:0000256" key="1">
    <source>
        <dbReference type="ARBA" id="ARBA00004123"/>
    </source>
</evidence>
<dbReference type="STRING" id="6412.T1G7X3"/>
<dbReference type="EMBL" id="AMQM01008350">
    <property type="status" value="NOT_ANNOTATED_CDS"/>
    <property type="molecule type" value="Genomic_DNA"/>
</dbReference>
<dbReference type="FunFam" id="3.30.160.60:FF:000100">
    <property type="entry name" value="Zinc finger 45-like"/>
    <property type="match status" value="1"/>
</dbReference>
<protein>
    <recommendedName>
        <fullName evidence="8">C2H2-type domain-containing protein</fullName>
    </recommendedName>
</protein>
<reference evidence="9 11" key="2">
    <citation type="journal article" date="2013" name="Nature">
        <title>Insights into bilaterian evolution from three spiralian genomes.</title>
        <authorList>
            <person name="Simakov O."/>
            <person name="Marletaz F."/>
            <person name="Cho S.J."/>
            <person name="Edsinger-Gonzales E."/>
            <person name="Havlak P."/>
            <person name="Hellsten U."/>
            <person name="Kuo D.H."/>
            <person name="Larsson T."/>
            <person name="Lv J."/>
            <person name="Arendt D."/>
            <person name="Savage R."/>
            <person name="Osoegawa K."/>
            <person name="de Jong P."/>
            <person name="Grimwood J."/>
            <person name="Chapman J.A."/>
            <person name="Shapiro H."/>
            <person name="Aerts A."/>
            <person name="Otillar R.P."/>
            <person name="Terry A.Y."/>
            <person name="Boore J.L."/>
            <person name="Grigoriev I.V."/>
            <person name="Lindberg D.R."/>
            <person name="Seaver E.C."/>
            <person name="Weisblat D.A."/>
            <person name="Putnam N.H."/>
            <person name="Rokhsar D.S."/>
        </authorList>
    </citation>
    <scope>NUCLEOTIDE SEQUENCE</scope>
</reference>
<dbReference type="InterPro" id="IPR036236">
    <property type="entry name" value="Znf_C2H2_sf"/>
</dbReference>
<dbReference type="PANTHER" id="PTHR24396:SF19">
    <property type="entry name" value="FI01119P"/>
    <property type="match status" value="1"/>
</dbReference>
<reference evidence="11" key="1">
    <citation type="submission" date="2012-12" db="EMBL/GenBank/DDBJ databases">
        <authorList>
            <person name="Hellsten U."/>
            <person name="Grimwood J."/>
            <person name="Chapman J.A."/>
            <person name="Shapiro H."/>
            <person name="Aerts A."/>
            <person name="Otillar R.P."/>
            <person name="Terry A.Y."/>
            <person name="Boore J.L."/>
            <person name="Simakov O."/>
            <person name="Marletaz F."/>
            <person name="Cho S.-J."/>
            <person name="Edsinger-Gonzales E."/>
            <person name="Havlak P."/>
            <person name="Kuo D.-H."/>
            <person name="Larsson T."/>
            <person name="Lv J."/>
            <person name="Arendt D."/>
            <person name="Savage R."/>
            <person name="Osoegawa K."/>
            <person name="de Jong P."/>
            <person name="Lindberg D.R."/>
            <person name="Seaver E.C."/>
            <person name="Weisblat D.A."/>
            <person name="Putnam N.H."/>
            <person name="Grigoriev I.V."/>
            <person name="Rokhsar D.S."/>
        </authorList>
    </citation>
    <scope>NUCLEOTIDE SEQUENCE</scope>
</reference>
<keyword evidence="5" id="KW-0862">Zinc</keyword>
<evidence type="ECO:0000256" key="6">
    <source>
        <dbReference type="ARBA" id="ARBA00023242"/>
    </source>
</evidence>
<name>T1G7X3_HELRO</name>
<keyword evidence="2" id="KW-0479">Metal-binding</keyword>
<gene>
    <name evidence="10" type="primary">20217170</name>
    <name evidence="9" type="ORF">HELRODRAFT_90882</name>
</gene>
<dbReference type="HOGENOM" id="CLU_2929362_0_0_1"/>
<dbReference type="GeneID" id="20217170"/>
<dbReference type="Gene3D" id="3.30.160.60">
    <property type="entry name" value="Classic Zinc Finger"/>
    <property type="match status" value="2"/>
</dbReference>
<evidence type="ECO:0000256" key="5">
    <source>
        <dbReference type="ARBA" id="ARBA00022833"/>
    </source>
</evidence>
<dbReference type="eggNOG" id="KOG1721">
    <property type="taxonomic scope" value="Eukaryota"/>
</dbReference>
<dbReference type="RefSeq" id="XP_009031687.1">
    <property type="nucleotide sequence ID" value="XM_009033439.1"/>
</dbReference>
<feature type="domain" description="C2H2-type" evidence="8">
    <location>
        <begin position="37"/>
        <end position="61"/>
    </location>
</feature>
<evidence type="ECO:0000313" key="10">
    <source>
        <dbReference type="EnsemblMetazoa" id="HelroP90882"/>
    </source>
</evidence>
<dbReference type="PANTHER" id="PTHR24396">
    <property type="entry name" value="ZINC FINGER PROTEIN"/>
    <property type="match status" value="1"/>
</dbReference>
<dbReference type="KEGG" id="hro:HELRODRAFT_90882"/>
<dbReference type="InterPro" id="IPR051643">
    <property type="entry name" value="Transcr_Reg_ZincFinger"/>
</dbReference>
<evidence type="ECO:0000256" key="7">
    <source>
        <dbReference type="PROSITE-ProRule" id="PRU00042"/>
    </source>
</evidence>
<reference evidence="10" key="3">
    <citation type="submission" date="2015-06" db="UniProtKB">
        <authorList>
            <consortium name="EnsemblMetazoa"/>
        </authorList>
    </citation>
    <scope>IDENTIFICATION</scope>
</reference>
<dbReference type="EMBL" id="KB097761">
    <property type="protein sequence ID" value="ESN90213.1"/>
    <property type="molecule type" value="Genomic_DNA"/>
</dbReference>
<evidence type="ECO:0000256" key="3">
    <source>
        <dbReference type="ARBA" id="ARBA00022737"/>
    </source>
</evidence>
<dbReference type="FunFam" id="3.30.160.60:FF:000446">
    <property type="entry name" value="Zinc finger protein"/>
    <property type="match status" value="1"/>
</dbReference>
<organism evidence="10 11">
    <name type="scientific">Helobdella robusta</name>
    <name type="common">Californian leech</name>
    <dbReference type="NCBI Taxonomy" id="6412"/>
    <lineage>
        <taxon>Eukaryota</taxon>
        <taxon>Metazoa</taxon>
        <taxon>Spiralia</taxon>
        <taxon>Lophotrochozoa</taxon>
        <taxon>Annelida</taxon>
        <taxon>Clitellata</taxon>
        <taxon>Hirudinea</taxon>
        <taxon>Rhynchobdellida</taxon>
        <taxon>Glossiphoniidae</taxon>
        <taxon>Helobdella</taxon>
    </lineage>
</organism>
<dbReference type="CTD" id="20217170"/>
<proteinExistence type="predicted"/>
<sequence>ITSGEKPYSYTFCKRTFTVKSTLDYHVNTHYKRPKKFMCHVYGSTFSAKGSLRVHMRLHTG</sequence>
<comment type="subcellular location">
    <subcellularLocation>
        <location evidence="1">Nucleus</location>
    </subcellularLocation>
</comment>
<dbReference type="SMART" id="SM00355">
    <property type="entry name" value="ZnF_C2H2"/>
    <property type="match status" value="2"/>
</dbReference>
<dbReference type="AlphaFoldDB" id="T1G7X3"/>
<keyword evidence="4 7" id="KW-0863">Zinc-finger</keyword>
<evidence type="ECO:0000313" key="9">
    <source>
        <dbReference type="EMBL" id="ESN90213.1"/>
    </source>
</evidence>
<evidence type="ECO:0000259" key="8">
    <source>
        <dbReference type="PROSITE" id="PS50157"/>
    </source>
</evidence>
<keyword evidence="3" id="KW-0677">Repeat</keyword>
<dbReference type="InParanoid" id="T1G7X3"/>
<dbReference type="GO" id="GO:0008270">
    <property type="term" value="F:zinc ion binding"/>
    <property type="evidence" value="ECO:0007669"/>
    <property type="project" value="UniProtKB-KW"/>
</dbReference>
<dbReference type="SUPFAM" id="SSF57667">
    <property type="entry name" value="beta-beta-alpha zinc fingers"/>
    <property type="match status" value="2"/>
</dbReference>
<dbReference type="Proteomes" id="UP000015101">
    <property type="component" value="Unassembled WGS sequence"/>
</dbReference>
<keyword evidence="6" id="KW-0539">Nucleus</keyword>